<dbReference type="EMBL" id="MU005969">
    <property type="protein sequence ID" value="KAF2861877.1"/>
    <property type="molecule type" value="Genomic_DNA"/>
</dbReference>
<dbReference type="PIRSF" id="PIRSF008756">
    <property type="entry name" value="P_tr_PHO88"/>
    <property type="match status" value="1"/>
</dbReference>
<evidence type="ECO:0000313" key="3">
    <source>
        <dbReference type="EMBL" id="KAF2861877.1"/>
    </source>
</evidence>
<protein>
    <submittedName>
        <fullName evidence="3">Inorganic phosphate transport PHO88</fullName>
    </submittedName>
</protein>
<dbReference type="GO" id="GO:0005739">
    <property type="term" value="C:mitochondrion"/>
    <property type="evidence" value="ECO:0007669"/>
    <property type="project" value="TreeGrafter"/>
</dbReference>
<feature type="transmembrane region" description="Helical" evidence="2">
    <location>
        <begin position="31"/>
        <end position="50"/>
    </location>
</feature>
<reference evidence="3" key="1">
    <citation type="journal article" date="2020" name="Stud. Mycol.">
        <title>101 Dothideomycetes genomes: a test case for predicting lifestyles and emergence of pathogens.</title>
        <authorList>
            <person name="Haridas S."/>
            <person name="Albert R."/>
            <person name="Binder M."/>
            <person name="Bloem J."/>
            <person name="Labutti K."/>
            <person name="Salamov A."/>
            <person name="Andreopoulos B."/>
            <person name="Baker S."/>
            <person name="Barry K."/>
            <person name="Bills G."/>
            <person name="Bluhm B."/>
            <person name="Cannon C."/>
            <person name="Castanera R."/>
            <person name="Culley D."/>
            <person name="Daum C."/>
            <person name="Ezra D."/>
            <person name="Gonzalez J."/>
            <person name="Henrissat B."/>
            <person name="Kuo A."/>
            <person name="Liang C."/>
            <person name="Lipzen A."/>
            <person name="Lutzoni F."/>
            <person name="Magnuson J."/>
            <person name="Mondo S."/>
            <person name="Nolan M."/>
            <person name="Ohm R."/>
            <person name="Pangilinan J."/>
            <person name="Park H.-J."/>
            <person name="Ramirez L."/>
            <person name="Alfaro M."/>
            <person name="Sun H."/>
            <person name="Tritt A."/>
            <person name="Yoshinaga Y."/>
            <person name="Zwiers L.-H."/>
            <person name="Turgeon B."/>
            <person name="Goodwin S."/>
            <person name="Spatafora J."/>
            <person name="Crous P."/>
            <person name="Grigoriev I."/>
        </authorList>
    </citation>
    <scope>NUCLEOTIDE SEQUENCE</scope>
    <source>
        <strain evidence="3">CBS 480.64</strain>
    </source>
</reference>
<evidence type="ECO:0000256" key="1">
    <source>
        <dbReference type="SAM" id="MobiDB-lite"/>
    </source>
</evidence>
<proteinExistence type="predicted"/>
<keyword evidence="2" id="KW-0812">Transmembrane</keyword>
<dbReference type="InterPro" id="IPR012098">
    <property type="entry name" value="SND3_fun"/>
</dbReference>
<evidence type="ECO:0000256" key="2">
    <source>
        <dbReference type="SAM" id="Phobius"/>
    </source>
</evidence>
<evidence type="ECO:0000313" key="4">
    <source>
        <dbReference type="Proteomes" id="UP000799421"/>
    </source>
</evidence>
<organism evidence="3 4">
    <name type="scientific">Piedraia hortae CBS 480.64</name>
    <dbReference type="NCBI Taxonomy" id="1314780"/>
    <lineage>
        <taxon>Eukaryota</taxon>
        <taxon>Fungi</taxon>
        <taxon>Dikarya</taxon>
        <taxon>Ascomycota</taxon>
        <taxon>Pezizomycotina</taxon>
        <taxon>Dothideomycetes</taxon>
        <taxon>Dothideomycetidae</taxon>
        <taxon>Capnodiales</taxon>
        <taxon>Piedraiaceae</taxon>
        <taxon>Piedraia</taxon>
    </lineage>
</organism>
<gene>
    <name evidence="3" type="ORF">K470DRAFT_281201</name>
</gene>
<dbReference type="Proteomes" id="UP000799421">
    <property type="component" value="Unassembled WGS sequence"/>
</dbReference>
<keyword evidence="2" id="KW-1133">Transmembrane helix</keyword>
<dbReference type="AlphaFoldDB" id="A0A6A7C3P2"/>
<dbReference type="OrthoDB" id="18139at2759"/>
<name>A0A6A7C3P2_9PEZI</name>
<dbReference type="Pfam" id="PF10032">
    <property type="entry name" value="Pho88"/>
    <property type="match status" value="1"/>
</dbReference>
<sequence length="191" mass="21216">MNPQITNLIVILVMMQASKKVPFDDPNVLNGVRALYILSNLIIAGLYLYTKYQIDKKRDMTILKYVEPAPMGSTEEPKAITTTVHAYDLQQLRGLFKAQLMGVAMIGVMHLYFKYTNPLLIQSILPLKGAIEGNLVKIHVLGQPATGDMKRPWKANAGMMGLVGQNANDVKTDKKSVETAERSRRGGVKDE</sequence>
<dbReference type="PANTHER" id="PTHR28112">
    <property type="entry name" value="SRP-INDEPENDENT TARGETING PROTEIN 3"/>
    <property type="match status" value="1"/>
</dbReference>
<feature type="compositionally biased region" description="Basic and acidic residues" evidence="1">
    <location>
        <begin position="170"/>
        <end position="191"/>
    </location>
</feature>
<dbReference type="GO" id="GO:0005783">
    <property type="term" value="C:endoplasmic reticulum"/>
    <property type="evidence" value="ECO:0007669"/>
    <property type="project" value="InterPro"/>
</dbReference>
<accession>A0A6A7C3P2</accession>
<dbReference type="PANTHER" id="PTHR28112:SF1">
    <property type="entry name" value="SRP-INDEPENDENT TARGETING PROTEIN 3"/>
    <property type="match status" value="1"/>
</dbReference>
<feature type="region of interest" description="Disordered" evidence="1">
    <location>
        <begin position="164"/>
        <end position="191"/>
    </location>
</feature>
<keyword evidence="4" id="KW-1185">Reference proteome</keyword>
<keyword evidence="2" id="KW-0472">Membrane</keyword>
<dbReference type="GO" id="GO:0045047">
    <property type="term" value="P:protein targeting to ER"/>
    <property type="evidence" value="ECO:0007669"/>
    <property type="project" value="InterPro"/>
</dbReference>